<sequence length="131" mass="16135">MSEFTQEDIQMAADEVRRGGFGDFMFRDPGRNRGTSRRRTSRRQTSRRNTSRRKTSRNRNTSRRNTSRRRTSRRMTSRRRTSRRMTSRRRTSRRNRRMCCSEWRNTSRGNQQMKSCWQDGNMWELCIRTRR</sequence>
<feature type="region of interest" description="Disordered" evidence="1">
    <location>
        <begin position="13"/>
        <end position="104"/>
    </location>
</feature>
<keyword evidence="3" id="KW-1185">Reference proteome</keyword>
<gene>
    <name evidence="2" type="ORF">ACJEBI_25475</name>
</gene>
<dbReference type="EMBL" id="JBJHQH010000028">
    <property type="protein sequence ID" value="MFK9094811.1"/>
    <property type="molecule type" value="Genomic_DNA"/>
</dbReference>
<reference evidence="2 3" key="1">
    <citation type="submission" date="2024-11" db="EMBL/GenBank/DDBJ databases">
        <authorList>
            <person name="Lucas J.A."/>
        </authorList>
    </citation>
    <scope>NUCLEOTIDE SEQUENCE [LARGE SCALE GENOMIC DNA]</scope>
    <source>
        <strain evidence="2 3">Z 5.4</strain>
    </source>
</reference>
<dbReference type="NCBIfam" id="NF047410">
    <property type="entry name" value="CotG_ExsB_Nterm"/>
    <property type="match status" value="1"/>
</dbReference>
<organism evidence="2 3">
    <name type="scientific">Bacillus salipaludis</name>
    <dbReference type="NCBI Taxonomy" id="2547811"/>
    <lineage>
        <taxon>Bacteria</taxon>
        <taxon>Bacillati</taxon>
        <taxon>Bacillota</taxon>
        <taxon>Bacilli</taxon>
        <taxon>Bacillales</taxon>
        <taxon>Bacillaceae</taxon>
        <taxon>Bacillus</taxon>
    </lineage>
</organism>
<accession>A0ABW8RN03</accession>
<dbReference type="Proteomes" id="UP001623041">
    <property type="component" value="Unassembled WGS sequence"/>
</dbReference>
<name>A0ABW8RN03_9BACI</name>
<comment type="caution">
    <text evidence="2">The sequence shown here is derived from an EMBL/GenBank/DDBJ whole genome shotgun (WGS) entry which is preliminary data.</text>
</comment>
<evidence type="ECO:0000313" key="2">
    <source>
        <dbReference type="EMBL" id="MFK9094811.1"/>
    </source>
</evidence>
<dbReference type="RefSeq" id="WP_406583263.1">
    <property type="nucleotide sequence ID" value="NZ_JBJHQH010000028.1"/>
</dbReference>
<feature type="compositionally biased region" description="Basic and acidic residues" evidence="1">
    <location>
        <begin position="14"/>
        <end position="31"/>
    </location>
</feature>
<protein>
    <submittedName>
        <fullName evidence="2">CotG/ExsB N-terminal domain-containing protein</fullName>
    </submittedName>
</protein>
<evidence type="ECO:0000313" key="3">
    <source>
        <dbReference type="Proteomes" id="UP001623041"/>
    </source>
</evidence>
<proteinExistence type="predicted"/>
<feature type="compositionally biased region" description="Basic residues" evidence="1">
    <location>
        <begin position="34"/>
        <end position="97"/>
    </location>
</feature>
<evidence type="ECO:0000256" key="1">
    <source>
        <dbReference type="SAM" id="MobiDB-lite"/>
    </source>
</evidence>